<protein>
    <submittedName>
        <fullName evidence="2">ZNF671 isoform 2</fullName>
    </submittedName>
</protein>
<evidence type="ECO:0000256" key="1">
    <source>
        <dbReference type="SAM" id="MobiDB-lite"/>
    </source>
</evidence>
<evidence type="ECO:0000313" key="3">
    <source>
        <dbReference type="Proteomes" id="UP000236370"/>
    </source>
</evidence>
<dbReference type="EMBL" id="NBAG03000445">
    <property type="protein sequence ID" value="PNI23756.1"/>
    <property type="molecule type" value="Genomic_DNA"/>
</dbReference>
<feature type="region of interest" description="Disordered" evidence="1">
    <location>
        <begin position="1"/>
        <end position="75"/>
    </location>
</feature>
<dbReference type="Proteomes" id="UP000236370">
    <property type="component" value="Unassembled WGS sequence"/>
</dbReference>
<organism evidence="2 3">
    <name type="scientific">Pan troglodytes</name>
    <name type="common">Chimpanzee</name>
    <dbReference type="NCBI Taxonomy" id="9598"/>
    <lineage>
        <taxon>Eukaryota</taxon>
        <taxon>Metazoa</taxon>
        <taxon>Chordata</taxon>
        <taxon>Craniata</taxon>
        <taxon>Vertebrata</taxon>
        <taxon>Euteleostomi</taxon>
        <taxon>Mammalia</taxon>
        <taxon>Eutheria</taxon>
        <taxon>Euarchontoglires</taxon>
        <taxon>Primates</taxon>
        <taxon>Haplorrhini</taxon>
        <taxon>Catarrhini</taxon>
        <taxon>Hominidae</taxon>
        <taxon>Pan</taxon>
    </lineage>
</organism>
<gene>
    <name evidence="2" type="ORF">CK820_G0046354</name>
</gene>
<comment type="caution">
    <text evidence="2">The sequence shown here is derived from an EMBL/GenBank/DDBJ whole genome shotgun (WGS) entry which is preliminary data.</text>
</comment>
<evidence type="ECO:0000313" key="2">
    <source>
        <dbReference type="EMBL" id="PNI23756.1"/>
    </source>
</evidence>
<reference evidence="2 3" key="1">
    <citation type="submission" date="2017-12" db="EMBL/GenBank/DDBJ databases">
        <title>High-resolution comparative analysis of great ape genomes.</title>
        <authorList>
            <person name="Pollen A."/>
            <person name="Hastie A."/>
            <person name="Hormozdiari F."/>
            <person name="Dougherty M."/>
            <person name="Liu R."/>
            <person name="Chaisson M."/>
            <person name="Hoppe E."/>
            <person name="Hill C."/>
            <person name="Pang A."/>
            <person name="Hillier L."/>
            <person name="Baker C."/>
            <person name="Armstrong J."/>
            <person name="Shendure J."/>
            <person name="Paten B."/>
            <person name="Wilson R."/>
            <person name="Chao H."/>
            <person name="Schneider V."/>
            <person name="Ventura M."/>
            <person name="Kronenberg Z."/>
            <person name="Murali S."/>
            <person name="Gordon D."/>
            <person name="Cantsilieris S."/>
            <person name="Munson K."/>
            <person name="Nelson B."/>
            <person name="Raja A."/>
            <person name="Underwood J."/>
            <person name="Diekhans M."/>
            <person name="Fiddes I."/>
            <person name="Haussler D."/>
            <person name="Eichler E."/>
        </authorList>
    </citation>
    <scope>NUCLEOTIDE SEQUENCE [LARGE SCALE GENOMIC DNA]</scope>
    <source>
        <strain evidence="2">Yerkes chimp pedigree #C0471</strain>
    </source>
</reference>
<name>A0A2J8JLX8_PANTR</name>
<feature type="compositionally biased region" description="Polar residues" evidence="1">
    <location>
        <begin position="52"/>
        <end position="62"/>
    </location>
</feature>
<proteinExistence type="predicted"/>
<accession>A0A2J8JLX8</accession>
<dbReference type="AlphaFoldDB" id="A0A2J8JLX8"/>
<sequence>MLSPVSRDASDALQGRKCLRPRSRRLPLPAAVRAHGPMAELTDSARVGAASSGPSVTLSPTPNRKVPAAPVSQDSDALLGRGPISVWVGVGELRAEGTAQVKARGCC</sequence>